<evidence type="ECO:0000313" key="3">
    <source>
        <dbReference type="WBParaSite" id="EgrG_000390000"/>
    </source>
</evidence>
<accession>A0A068X3K1</accession>
<evidence type="ECO:0000313" key="2">
    <source>
        <dbReference type="Proteomes" id="UP000492820"/>
    </source>
</evidence>
<dbReference type="EMBL" id="LK028607">
    <property type="protein sequence ID" value="CDS24499.1"/>
    <property type="molecule type" value="Genomic_DNA"/>
</dbReference>
<proteinExistence type="predicted"/>
<protein>
    <submittedName>
        <fullName evidence="1 3">Expressed protein</fullName>
    </submittedName>
</protein>
<gene>
    <name evidence="1" type="ORF">EgrG_000390000</name>
</gene>
<reference evidence="3" key="3">
    <citation type="submission" date="2020-10" db="UniProtKB">
        <authorList>
            <consortium name="WormBaseParasite"/>
        </authorList>
    </citation>
    <scope>IDENTIFICATION</scope>
</reference>
<sequence length="120" mass="13267">MLLACSVPRVWCNLRTWKQLQYRSKKELEHTILRRLEFVGTGAACGNLSQETGTNACKQCSMLPVLSSSRPNQLSTVVYAWLFISPSTDSPTHPSVSRSTCLTHDLPSPSPRLCFTPTAA</sequence>
<evidence type="ECO:0000313" key="1">
    <source>
        <dbReference type="EMBL" id="CDS24499.1"/>
    </source>
</evidence>
<name>A0A068X3K1_ECHGR</name>
<reference evidence="1" key="2">
    <citation type="submission" date="2014-06" db="EMBL/GenBank/DDBJ databases">
        <authorList>
            <person name="Aslett M."/>
        </authorList>
    </citation>
    <scope>NUCLEOTIDE SEQUENCE</scope>
</reference>
<dbReference type="AlphaFoldDB" id="A0A068X3K1"/>
<dbReference type="WBParaSite" id="EgrG_000390000">
    <property type="protein sequence ID" value="EgrG_000390000"/>
    <property type="gene ID" value="EgrG_000390000"/>
</dbReference>
<dbReference type="Proteomes" id="UP000492820">
    <property type="component" value="Unassembled WGS sequence"/>
</dbReference>
<reference evidence="1 2" key="1">
    <citation type="journal article" date="2013" name="Nature">
        <title>The genomes of four tapeworm species reveal adaptations to parasitism.</title>
        <authorList>
            <person name="Tsai I.J."/>
            <person name="Zarowiecki M."/>
            <person name="Holroyd N."/>
            <person name="Garciarrubio A."/>
            <person name="Sanchez-Flores A."/>
            <person name="Brooks K.L."/>
            <person name="Tracey A."/>
            <person name="Bobes R.J."/>
            <person name="Fragoso G."/>
            <person name="Sciutto E."/>
            <person name="Aslett M."/>
            <person name="Beasley H."/>
            <person name="Bennett H.M."/>
            <person name="Cai J."/>
            <person name="Camicia F."/>
            <person name="Clark R."/>
            <person name="Cucher M."/>
            <person name="De Silva N."/>
            <person name="Day T.A."/>
            <person name="Deplazes P."/>
            <person name="Estrada K."/>
            <person name="Fernandez C."/>
            <person name="Holland P.W."/>
            <person name="Hou J."/>
            <person name="Hu S."/>
            <person name="Huckvale T."/>
            <person name="Hung S.S."/>
            <person name="Kamenetzky L."/>
            <person name="Keane J.A."/>
            <person name="Kiss F."/>
            <person name="Koziol U."/>
            <person name="Lambert O."/>
            <person name="Liu K."/>
            <person name="Luo X."/>
            <person name="Luo Y."/>
            <person name="Macchiaroli N."/>
            <person name="Nichol S."/>
            <person name="Paps J."/>
            <person name="Parkinson J."/>
            <person name="Pouchkina-Stantcheva N."/>
            <person name="Riddiford N."/>
            <person name="Rosenzvit M."/>
            <person name="Salinas G."/>
            <person name="Wasmuth J.D."/>
            <person name="Zamanian M."/>
            <person name="Zheng Y."/>
            <person name="Cai X."/>
            <person name="Soberon X."/>
            <person name="Olson P.D."/>
            <person name="Laclette J.P."/>
            <person name="Brehm K."/>
            <person name="Berriman M."/>
            <person name="Garciarrubio A."/>
            <person name="Bobes R.J."/>
            <person name="Fragoso G."/>
            <person name="Sanchez-Flores A."/>
            <person name="Estrada K."/>
            <person name="Cevallos M.A."/>
            <person name="Morett E."/>
            <person name="Gonzalez V."/>
            <person name="Portillo T."/>
            <person name="Ochoa-Leyva A."/>
            <person name="Jose M.V."/>
            <person name="Sciutto E."/>
            <person name="Landa A."/>
            <person name="Jimenez L."/>
            <person name="Valdes V."/>
            <person name="Carrero J.C."/>
            <person name="Larralde C."/>
            <person name="Morales-Montor J."/>
            <person name="Limon-Lason J."/>
            <person name="Soberon X."/>
            <person name="Laclette J.P."/>
        </authorList>
    </citation>
    <scope>NUCLEOTIDE SEQUENCE [LARGE SCALE GENOMIC DNA]</scope>
</reference>
<organism evidence="1">
    <name type="scientific">Echinococcus granulosus</name>
    <name type="common">Hydatid tapeworm</name>
    <dbReference type="NCBI Taxonomy" id="6210"/>
    <lineage>
        <taxon>Eukaryota</taxon>
        <taxon>Metazoa</taxon>
        <taxon>Spiralia</taxon>
        <taxon>Lophotrochozoa</taxon>
        <taxon>Platyhelminthes</taxon>
        <taxon>Cestoda</taxon>
        <taxon>Eucestoda</taxon>
        <taxon>Cyclophyllidea</taxon>
        <taxon>Taeniidae</taxon>
        <taxon>Echinococcus</taxon>
        <taxon>Echinococcus granulosus group</taxon>
    </lineage>
</organism>